<accession>A0A6L2KZ31</accession>
<dbReference type="InterPro" id="IPR057670">
    <property type="entry name" value="SH3_retrovirus"/>
</dbReference>
<feature type="domain" description="Reverse transcriptase Ty1/copia-type" evidence="4">
    <location>
        <begin position="844"/>
        <end position="942"/>
    </location>
</feature>
<evidence type="ECO:0000259" key="4">
    <source>
        <dbReference type="Pfam" id="PF07727"/>
    </source>
</evidence>
<feature type="compositionally biased region" description="Basic and acidic residues" evidence="3">
    <location>
        <begin position="1503"/>
        <end position="1512"/>
    </location>
</feature>
<feature type="compositionally biased region" description="Low complexity" evidence="3">
    <location>
        <begin position="776"/>
        <end position="794"/>
    </location>
</feature>
<feature type="region of interest" description="Disordered" evidence="3">
    <location>
        <begin position="769"/>
        <end position="796"/>
    </location>
</feature>
<feature type="compositionally biased region" description="Basic and acidic residues" evidence="3">
    <location>
        <begin position="1299"/>
        <end position="1330"/>
    </location>
</feature>
<feature type="domain" description="Retroviral polymerase SH3-like" evidence="5">
    <location>
        <begin position="692"/>
        <end position="745"/>
    </location>
</feature>
<evidence type="ECO:0000259" key="5">
    <source>
        <dbReference type="Pfam" id="PF25597"/>
    </source>
</evidence>
<evidence type="ECO:0000256" key="2">
    <source>
        <dbReference type="ARBA" id="ARBA00022801"/>
    </source>
</evidence>
<feature type="compositionally biased region" description="Basic and acidic residues" evidence="3">
    <location>
        <begin position="1472"/>
        <end position="1485"/>
    </location>
</feature>
<dbReference type="GO" id="GO:0046872">
    <property type="term" value="F:metal ion binding"/>
    <property type="evidence" value="ECO:0007669"/>
    <property type="project" value="UniProtKB-KW"/>
</dbReference>
<gene>
    <name evidence="6" type="ORF">Tci_025730</name>
</gene>
<feature type="region of interest" description="Disordered" evidence="3">
    <location>
        <begin position="1472"/>
        <end position="1522"/>
    </location>
</feature>
<evidence type="ECO:0000256" key="3">
    <source>
        <dbReference type="SAM" id="MobiDB-lite"/>
    </source>
</evidence>
<dbReference type="InterPro" id="IPR039537">
    <property type="entry name" value="Retrotran_Ty1/copia-like"/>
</dbReference>
<dbReference type="SUPFAM" id="SSF53098">
    <property type="entry name" value="Ribonuclease H-like"/>
    <property type="match status" value="1"/>
</dbReference>
<comment type="caution">
    <text evidence="6">The sequence shown here is derived from an EMBL/GenBank/DDBJ whole genome shotgun (WGS) entry which is preliminary data.</text>
</comment>
<feature type="region of interest" description="Disordered" evidence="3">
    <location>
        <begin position="502"/>
        <end position="521"/>
    </location>
</feature>
<name>A0A6L2KZ31_TANCI</name>
<reference evidence="6" key="1">
    <citation type="journal article" date="2019" name="Sci. Rep.">
        <title>Draft genome of Tanacetum cinerariifolium, the natural source of mosquito coil.</title>
        <authorList>
            <person name="Yamashiro T."/>
            <person name="Shiraishi A."/>
            <person name="Satake H."/>
            <person name="Nakayama K."/>
        </authorList>
    </citation>
    <scope>NUCLEOTIDE SEQUENCE</scope>
</reference>
<keyword evidence="1" id="KW-0479">Metal-binding</keyword>
<evidence type="ECO:0000313" key="6">
    <source>
        <dbReference type="EMBL" id="GEU53752.1"/>
    </source>
</evidence>
<feature type="compositionally biased region" description="Polar residues" evidence="3">
    <location>
        <begin position="510"/>
        <end position="521"/>
    </location>
</feature>
<dbReference type="Pfam" id="PF07727">
    <property type="entry name" value="RVT_2"/>
    <property type="match status" value="1"/>
</dbReference>
<dbReference type="EMBL" id="BKCJ010003223">
    <property type="protein sequence ID" value="GEU53752.1"/>
    <property type="molecule type" value="Genomic_DNA"/>
</dbReference>
<dbReference type="InterPro" id="IPR012337">
    <property type="entry name" value="RNaseH-like_sf"/>
</dbReference>
<sequence length="1817" mass="205964">MKLTYLSQLMKEHSRWERLGKRLLRVKKNAAESKFVNNMLSEWGRFVTAMKLNRGLRDSNYDKLYAYLKQHEAHANENKMMLDRFTQHTVDPLALMSNVSHQQYYSESSTTPPSTHVRHNGGQGTMQGEHVQLGMGELKTELGMQILVKQGRLSATTETENGVALDEGQLLFIVGGQNNVVDDDVDDQLVHDLALNVNNVFQADECDAFDSDVDEAPTTQTMFMVNLSSTDPVYDEAGLSYDSNILSEVHNHNNYQDVVYELYEVHEMHDHVQPNYVVDSYVVYTSDSNMITYDQYVKDNAESVVQNNVSSVPHDVSMMITNEMHEQTAQYVSVKAHTKVVDASLTAELAIYREQVELNNMEVHLDYLKYLKESATTLREIVKEAQAVRPLDRSLASACHYTKHSQELLEYAVGNCSKDFNKRDNKHASTPLTRNKQVTFNDQCVMSNNNTHKHVEKLNIQKTNVPVIPSTGVNNCIDVSGSKPRTNTKKNRISLAKSVNKKKVEEYPRTNKSSLNHTNHVDSSISSMRDRSWLRNFIKKFIGTVRFGNDHFGAIMGYGDYVIGDSVISRVYYMEGLGHNLFSIRQFCDSDLEVTFRKHSCYVRDTDGVEFLCSKDSTSERHVERWNHTLVEAARTMLIFSKASIFLWAEAVATTCYTQNRSLIYTRHNTTSYELVHDKKLDLTFLCIFGALCYPTNDSKDLGKLQPTADIGIFVGYAPSRKGYRMYNKRTRCIMKTIHLQFDELSEPMALVSISPAKAVLVPVSSAGTPSSTNIDQDAPSPSHSPSSLALQSPCSHHGAAAGSTVIEDNLFAPVNNDSFVNMFALEPSSEASSSGDLDEYSDVLKNKARLVAQGYRQEKGIDFEESFALVSRIEAIRIFITNATSKNITIYQMDVKKTFLNGELKEEVYVSQPQGFVDPDQPTHVYRLKKALYGLKQAPRSMTDENVLAPTPTRSDDQILFAAWVLVGKSNYVLDLQKKQNNSIFQISNMLTYEVKTGTYSFELDETRFVLDANLLREALEIMPIDQAHQFVSPSLGDAIMDFVNELEPRYPVLHMLLGIITSTNVDYAKLIWEEFAQAIQTFLIDKANLGSPTKKGRKDKPHVIFYCPFTKLIICHLGRIHNIHQRSASPFHLGEEDLRLGNLKFISKGEVNEVFGMPIPIKLISNNIKNASYYNAYLEMVAKHDRKIADDQGGKKKPATAKQPKLKHVKEKSSKPAPVPKPKATKEKPTNPSFAKQSKWVRCLKLAKEKVLFNSSRKKNQLNLNLNLNPNPNIKDDASTNIVYESSSYAVAETGADTDKMNSGDPGKTPESRPPPEQEFIKEDKAEQDPGVSRVDLAGPNPEPTHEEFMANVYPDVHGSLKLLADEHVILEKPLSSSGTVSSMKNMDDAYTFGDQFLNDKSTKDEPEAVHIALQAPLRDRFSELPEADIKEILHQRMFESGSYKSIPKHVALYKALEASMDQAIRDESLAKKDMSNKRRLDNQDPPPPLLDLDPSKKRRHDSEEDRPETLEPDWSVPPNDLLEPEKNWANVLSNSFKDLAKNKLLQKTGDMGSFITWFCNRIGKKKLSNFDLEGPSFKVAKDFHKNSISLQFQMEECHRMLTDQLDLVNPEGHRLVPDVSKPLPLGGPPAHQVRSHIRILSVICLKTYERYGYAFLKDIVLRRADYKEYKILEADFQNLHSNDFEDLYLLYLQEDLQLRIKSYQTKLNLTQPDWDASDFLFKEHYTIVIKPMAVIYKDINDQKKMMRETEACKQEFSVRTIEGGVHIKMEMVSTCSGKDELITACSYVTSTFKEIMKVQAYVSKLFNSDNTRPS</sequence>
<dbReference type="PANTHER" id="PTHR42648:SF18">
    <property type="entry name" value="RETROTRANSPOSON, UNCLASSIFIED-LIKE PROTEIN"/>
    <property type="match status" value="1"/>
</dbReference>
<organism evidence="6">
    <name type="scientific">Tanacetum cinerariifolium</name>
    <name type="common">Dalmatian daisy</name>
    <name type="synonym">Chrysanthemum cinerariifolium</name>
    <dbReference type="NCBI Taxonomy" id="118510"/>
    <lineage>
        <taxon>Eukaryota</taxon>
        <taxon>Viridiplantae</taxon>
        <taxon>Streptophyta</taxon>
        <taxon>Embryophyta</taxon>
        <taxon>Tracheophyta</taxon>
        <taxon>Spermatophyta</taxon>
        <taxon>Magnoliopsida</taxon>
        <taxon>eudicotyledons</taxon>
        <taxon>Gunneridae</taxon>
        <taxon>Pentapetalae</taxon>
        <taxon>asterids</taxon>
        <taxon>campanulids</taxon>
        <taxon>Asterales</taxon>
        <taxon>Asteraceae</taxon>
        <taxon>Asteroideae</taxon>
        <taxon>Anthemideae</taxon>
        <taxon>Anthemidinae</taxon>
        <taxon>Tanacetum</taxon>
    </lineage>
</organism>
<feature type="region of interest" description="Disordered" evidence="3">
    <location>
        <begin position="1190"/>
        <end position="1237"/>
    </location>
</feature>
<dbReference type="Pfam" id="PF25597">
    <property type="entry name" value="SH3_retrovirus"/>
    <property type="match status" value="1"/>
</dbReference>
<keyword evidence="2" id="KW-0378">Hydrolase</keyword>
<dbReference type="GO" id="GO:0016787">
    <property type="term" value="F:hydrolase activity"/>
    <property type="evidence" value="ECO:0007669"/>
    <property type="project" value="UniProtKB-KW"/>
</dbReference>
<dbReference type="InterPro" id="IPR013103">
    <property type="entry name" value="RVT_2"/>
</dbReference>
<dbReference type="PANTHER" id="PTHR42648">
    <property type="entry name" value="TRANSPOSASE, PUTATIVE-RELATED"/>
    <property type="match status" value="1"/>
</dbReference>
<protein>
    <submittedName>
        <fullName evidence="6">Retrovirus-related Pol polyprotein from transposon TNT 1-94</fullName>
    </submittedName>
</protein>
<evidence type="ECO:0000256" key="1">
    <source>
        <dbReference type="ARBA" id="ARBA00022723"/>
    </source>
</evidence>
<feature type="region of interest" description="Disordered" evidence="3">
    <location>
        <begin position="1295"/>
        <end position="1346"/>
    </location>
</feature>
<feature type="compositionally biased region" description="Basic residues" evidence="3">
    <location>
        <begin position="1197"/>
        <end position="1212"/>
    </location>
</feature>
<proteinExistence type="predicted"/>